<feature type="region of interest" description="Disordered" evidence="1">
    <location>
        <begin position="385"/>
        <end position="418"/>
    </location>
</feature>
<dbReference type="InterPro" id="IPR024516">
    <property type="entry name" value="Mce_C"/>
</dbReference>
<dbReference type="PANTHER" id="PTHR33371:SF16">
    <property type="entry name" value="MCE-FAMILY PROTEIN MCE3F"/>
    <property type="match status" value="1"/>
</dbReference>
<keyword evidence="6" id="KW-1185">Reference proteome</keyword>
<evidence type="ECO:0000313" key="6">
    <source>
        <dbReference type="Proteomes" id="UP001251217"/>
    </source>
</evidence>
<protein>
    <submittedName>
        <fullName evidence="5">Virulence factor Mce-like protein</fullName>
    </submittedName>
</protein>
<dbReference type="Pfam" id="PF02470">
    <property type="entry name" value="MlaD"/>
    <property type="match status" value="1"/>
</dbReference>
<organism evidence="5 6">
    <name type="scientific">Nocardia kruczakiae</name>
    <dbReference type="NCBI Taxonomy" id="261477"/>
    <lineage>
        <taxon>Bacteria</taxon>
        <taxon>Bacillati</taxon>
        <taxon>Actinomycetota</taxon>
        <taxon>Actinomycetes</taxon>
        <taxon>Mycobacteriales</taxon>
        <taxon>Nocardiaceae</taxon>
        <taxon>Nocardia</taxon>
    </lineage>
</organism>
<feature type="transmembrane region" description="Helical" evidence="2">
    <location>
        <begin position="42"/>
        <end position="63"/>
    </location>
</feature>
<feature type="domain" description="Mce/MlaD" evidence="3">
    <location>
        <begin position="75"/>
        <end position="148"/>
    </location>
</feature>
<feature type="domain" description="Mammalian cell entry C-terminal" evidence="4">
    <location>
        <begin position="156"/>
        <end position="326"/>
    </location>
</feature>
<dbReference type="NCBIfam" id="TIGR00996">
    <property type="entry name" value="Mtu_fam_mce"/>
    <property type="match status" value="1"/>
</dbReference>
<dbReference type="RefSeq" id="WP_310407313.1">
    <property type="nucleotide sequence ID" value="NZ_JAVDWW010000012.1"/>
</dbReference>
<evidence type="ECO:0000259" key="3">
    <source>
        <dbReference type="Pfam" id="PF02470"/>
    </source>
</evidence>
<evidence type="ECO:0000256" key="1">
    <source>
        <dbReference type="SAM" id="MobiDB-lite"/>
    </source>
</evidence>
<dbReference type="Pfam" id="PF11887">
    <property type="entry name" value="Mce4_CUP1"/>
    <property type="match status" value="1"/>
</dbReference>
<dbReference type="EMBL" id="JAVDWW010000012">
    <property type="protein sequence ID" value="MDR7172379.1"/>
    <property type="molecule type" value="Genomic_DNA"/>
</dbReference>
<name>A0ABU1XPA1_9NOCA</name>
<sequence>MKPSVRTRVTNAAIRAVGDLDELLDLGAWILVRLGEWARRHIVALSTAGLIVLLMAGTGYLTVGVVGANPLRQLYTVRVQLAESGGLLPRNEVTFRGVRVGTVRAVEPAGAGVVALAAIDSSVRIPAGGTVAVARLSAAGEQYLDFRPVSDGAPYLRDGAVVDVAATSTPVTINEFLSNTSGFVSGLNPRRLDGIIDELDKALAGGPDRLRTVISGLSHAMAGLTDLLPQTRSLIEHLEVIAETTSHAQPDLATLVGGSSELFRQFSDADDELKRLLDTGPGRLATLGGVVAETTDPVTNLVTNFLAITRAARLRTPALRALFPELRAGTGAMGVPVHDNAFHTLMDIWPRPTCEYDSIPVSPVRLSDGRARLYNYCVTTDPGMQIRGSANAPRPDAGATAAPPGADPDAQTPPLLLK</sequence>
<dbReference type="InterPro" id="IPR005693">
    <property type="entry name" value="Mce"/>
</dbReference>
<evidence type="ECO:0000259" key="4">
    <source>
        <dbReference type="Pfam" id="PF11887"/>
    </source>
</evidence>
<gene>
    <name evidence="5" type="ORF">J2W56_006140</name>
</gene>
<reference evidence="5 6" key="1">
    <citation type="submission" date="2023-07" db="EMBL/GenBank/DDBJ databases">
        <title>Sorghum-associated microbial communities from plants grown in Nebraska, USA.</title>
        <authorList>
            <person name="Schachtman D."/>
        </authorList>
    </citation>
    <scope>NUCLEOTIDE SEQUENCE [LARGE SCALE GENOMIC DNA]</scope>
    <source>
        <strain evidence="5 6">4272</strain>
    </source>
</reference>
<feature type="compositionally biased region" description="Low complexity" evidence="1">
    <location>
        <begin position="392"/>
        <end position="418"/>
    </location>
</feature>
<comment type="caution">
    <text evidence="5">The sequence shown here is derived from an EMBL/GenBank/DDBJ whole genome shotgun (WGS) entry which is preliminary data.</text>
</comment>
<keyword evidence="2" id="KW-0472">Membrane</keyword>
<evidence type="ECO:0000313" key="5">
    <source>
        <dbReference type="EMBL" id="MDR7172379.1"/>
    </source>
</evidence>
<dbReference type="PANTHER" id="PTHR33371">
    <property type="entry name" value="INTERMEMBRANE PHOSPHOLIPID TRANSPORT SYSTEM BINDING PROTEIN MLAD-RELATED"/>
    <property type="match status" value="1"/>
</dbReference>
<dbReference type="Proteomes" id="UP001251217">
    <property type="component" value="Unassembled WGS sequence"/>
</dbReference>
<dbReference type="InterPro" id="IPR052336">
    <property type="entry name" value="MlaD_Phospholipid_Transporter"/>
</dbReference>
<keyword evidence="2" id="KW-1133">Transmembrane helix</keyword>
<evidence type="ECO:0000256" key="2">
    <source>
        <dbReference type="SAM" id="Phobius"/>
    </source>
</evidence>
<keyword evidence="2" id="KW-0812">Transmembrane</keyword>
<proteinExistence type="predicted"/>
<accession>A0ABU1XPA1</accession>
<dbReference type="InterPro" id="IPR003399">
    <property type="entry name" value="Mce/MlaD"/>
</dbReference>